<dbReference type="Proteomes" id="UP000464754">
    <property type="component" value="Chromosome"/>
</dbReference>
<dbReference type="CDD" id="cd06262">
    <property type="entry name" value="metallo-hydrolase-like_MBL-fold"/>
    <property type="match status" value="1"/>
</dbReference>
<proteinExistence type="predicted"/>
<sequence length="202" mass="22713">MKDIQCYVLGMVQVNTYLLWKDNHVLIIDPGTASKRLFEAIDERQGIVDGIVLTHAHFDHIGGIDAIVKKYQCSLYMNDLDEELLTNSRLNFSIGEEIIVHTKPETLLPGVHTIGNFEITFIDAPGHSEGSSMILWDDNLFSGDVLFQGSIGRTDLATSSNTKMMQSLRKIREMDPNLKVYPGHGPASTLKDELLYNPYLQF</sequence>
<organism evidence="6 7">
    <name type="scientific">Amedibacterium intestinale</name>
    <dbReference type="NCBI Taxonomy" id="2583452"/>
    <lineage>
        <taxon>Bacteria</taxon>
        <taxon>Bacillati</taxon>
        <taxon>Bacillota</taxon>
        <taxon>Erysipelotrichia</taxon>
        <taxon>Erysipelotrichales</taxon>
        <taxon>Erysipelotrichaceae</taxon>
        <taxon>Amedibacterium</taxon>
    </lineage>
</organism>
<evidence type="ECO:0000259" key="5">
    <source>
        <dbReference type="SMART" id="SM00849"/>
    </source>
</evidence>
<dbReference type="SMART" id="SM00849">
    <property type="entry name" value="Lactamase_B"/>
    <property type="match status" value="1"/>
</dbReference>
<evidence type="ECO:0000256" key="1">
    <source>
        <dbReference type="ARBA" id="ARBA00001947"/>
    </source>
</evidence>
<evidence type="ECO:0000256" key="3">
    <source>
        <dbReference type="ARBA" id="ARBA00022801"/>
    </source>
</evidence>
<keyword evidence="3 6" id="KW-0378">Hydrolase</keyword>
<dbReference type="GO" id="GO:0016787">
    <property type="term" value="F:hydrolase activity"/>
    <property type="evidence" value="ECO:0007669"/>
    <property type="project" value="UniProtKB-KW"/>
</dbReference>
<reference evidence="7" key="1">
    <citation type="submission" date="2019-05" db="EMBL/GenBank/DDBJ databases">
        <title>Complete genome sequencing of Absiella argi strain JCM 30884.</title>
        <authorList>
            <person name="Sakamoto M."/>
            <person name="Murakami T."/>
            <person name="Mori H."/>
        </authorList>
    </citation>
    <scope>NUCLEOTIDE SEQUENCE [LARGE SCALE GENOMIC DNA]</scope>
    <source>
        <strain evidence="7">JCM 30884</strain>
    </source>
</reference>
<dbReference type="AlphaFoldDB" id="A0A6N4TFQ4"/>
<dbReference type="InterPro" id="IPR036866">
    <property type="entry name" value="RibonucZ/Hydroxyglut_hydro"/>
</dbReference>
<keyword evidence="2" id="KW-0479">Metal-binding</keyword>
<keyword evidence="7" id="KW-1185">Reference proteome</keyword>
<evidence type="ECO:0000313" key="6">
    <source>
        <dbReference type="EMBL" id="BBK21589.1"/>
    </source>
</evidence>
<evidence type="ECO:0000256" key="2">
    <source>
        <dbReference type="ARBA" id="ARBA00022723"/>
    </source>
</evidence>
<comment type="cofactor">
    <cofactor evidence="1">
        <name>Zn(2+)</name>
        <dbReference type="ChEBI" id="CHEBI:29105"/>
    </cofactor>
</comment>
<name>A0A6N4TFQ4_9FIRM</name>
<dbReference type="Pfam" id="PF00753">
    <property type="entry name" value="Lactamase_B"/>
    <property type="match status" value="1"/>
</dbReference>
<dbReference type="GO" id="GO:0046872">
    <property type="term" value="F:metal ion binding"/>
    <property type="evidence" value="ECO:0007669"/>
    <property type="project" value="UniProtKB-KW"/>
</dbReference>
<dbReference type="SUPFAM" id="SSF56281">
    <property type="entry name" value="Metallo-hydrolase/oxidoreductase"/>
    <property type="match status" value="1"/>
</dbReference>
<dbReference type="PANTHER" id="PTHR46233:SF3">
    <property type="entry name" value="HYDROXYACYLGLUTATHIONE HYDROLASE GLOC"/>
    <property type="match status" value="1"/>
</dbReference>
<dbReference type="InterPro" id="IPR051453">
    <property type="entry name" value="MBL_Glyoxalase_II"/>
</dbReference>
<accession>A0A6N4TFQ4</accession>
<dbReference type="InterPro" id="IPR001279">
    <property type="entry name" value="Metallo-B-lactamas"/>
</dbReference>
<gene>
    <name evidence="6" type="ORF">Aargi30884_04920</name>
</gene>
<evidence type="ECO:0000313" key="7">
    <source>
        <dbReference type="Proteomes" id="UP000464754"/>
    </source>
</evidence>
<evidence type="ECO:0000256" key="4">
    <source>
        <dbReference type="ARBA" id="ARBA00022833"/>
    </source>
</evidence>
<dbReference type="Gene3D" id="3.60.15.10">
    <property type="entry name" value="Ribonuclease Z/Hydroxyacylglutathione hydrolase-like"/>
    <property type="match status" value="1"/>
</dbReference>
<dbReference type="EMBL" id="AP019695">
    <property type="protein sequence ID" value="BBK21589.1"/>
    <property type="molecule type" value="Genomic_DNA"/>
</dbReference>
<dbReference type="KEGG" id="aarg:Aargi30884_04920"/>
<protein>
    <submittedName>
        <fullName evidence="6">Hydroxyacylglutathione hydrolase</fullName>
    </submittedName>
</protein>
<dbReference type="RefSeq" id="WP_118276618.1">
    <property type="nucleotide sequence ID" value="NZ_AP019695.1"/>
</dbReference>
<feature type="domain" description="Metallo-beta-lactamase" evidence="5">
    <location>
        <begin position="13"/>
        <end position="184"/>
    </location>
</feature>
<keyword evidence="4" id="KW-0862">Zinc</keyword>
<dbReference type="PANTHER" id="PTHR46233">
    <property type="entry name" value="HYDROXYACYLGLUTATHIONE HYDROLASE GLOC"/>
    <property type="match status" value="1"/>
</dbReference>